<dbReference type="EMBL" id="JBHUEM010000001">
    <property type="protein sequence ID" value="MFD1735051.1"/>
    <property type="molecule type" value="Genomic_DNA"/>
</dbReference>
<dbReference type="SUPFAM" id="SSF56281">
    <property type="entry name" value="Metallo-hydrolase/oxidoreductase"/>
    <property type="match status" value="1"/>
</dbReference>
<accession>A0ABW4LJF2</accession>
<dbReference type="RefSeq" id="WP_377926136.1">
    <property type="nucleotide sequence ID" value="NZ_JBHUEM010000001.1"/>
</dbReference>
<keyword evidence="3" id="KW-1185">Reference proteome</keyword>
<dbReference type="InterPro" id="IPR001279">
    <property type="entry name" value="Metallo-B-lactamas"/>
</dbReference>
<dbReference type="Gene3D" id="3.60.15.10">
    <property type="entry name" value="Ribonuclease Z/Hydroxyacylglutathione hydrolase-like"/>
    <property type="match status" value="1"/>
</dbReference>
<dbReference type="PANTHER" id="PTHR42951">
    <property type="entry name" value="METALLO-BETA-LACTAMASE DOMAIN-CONTAINING"/>
    <property type="match status" value="1"/>
</dbReference>
<dbReference type="InterPro" id="IPR036866">
    <property type="entry name" value="RibonucZ/Hydroxyglut_hydro"/>
</dbReference>
<dbReference type="SMART" id="SM00849">
    <property type="entry name" value="Lactamase_B"/>
    <property type="match status" value="1"/>
</dbReference>
<evidence type="ECO:0000259" key="1">
    <source>
        <dbReference type="SMART" id="SM00849"/>
    </source>
</evidence>
<dbReference type="CDD" id="cd07721">
    <property type="entry name" value="yflN-like_MBL-fold"/>
    <property type="match status" value="1"/>
</dbReference>
<proteinExistence type="predicted"/>
<feature type="domain" description="Metallo-beta-lactamase" evidence="1">
    <location>
        <begin position="20"/>
        <end position="212"/>
    </location>
</feature>
<dbReference type="PANTHER" id="PTHR42951:SF9">
    <property type="entry name" value="METAL-DEPENDENT HYDROLASE"/>
    <property type="match status" value="1"/>
</dbReference>
<sequence>MKLIKELSIYQLAFMPSLFPVNCYLVEEDEGLTLVDAGLPFCFKAILQTAIQIGRPITRIVLTHAHEDHVGAVDKLKELMPDVPVYLSKRDARLLEGDLSLDPSEPQTKIKGGIASKLKTRPDFLIQEGDEIGSLIAVSTPGHTPGSMSFFDKRNHVFLVGDAFQTKGGLAVAGKMQPFFPFPAWATWNKEEALRSAIKIQSYKPSLLAVGHGSMILNPEQAINVAILQAKINIQEAI</sequence>
<evidence type="ECO:0000313" key="2">
    <source>
        <dbReference type="EMBL" id="MFD1735051.1"/>
    </source>
</evidence>
<evidence type="ECO:0000313" key="3">
    <source>
        <dbReference type="Proteomes" id="UP001597214"/>
    </source>
</evidence>
<gene>
    <name evidence="2" type="ORF">ACFSCX_00595</name>
</gene>
<dbReference type="Pfam" id="PF00753">
    <property type="entry name" value="Lactamase_B"/>
    <property type="match status" value="1"/>
</dbReference>
<comment type="caution">
    <text evidence="2">The sequence shown here is derived from an EMBL/GenBank/DDBJ whole genome shotgun (WGS) entry which is preliminary data.</text>
</comment>
<reference evidence="3" key="1">
    <citation type="journal article" date="2019" name="Int. J. Syst. Evol. Microbiol.">
        <title>The Global Catalogue of Microorganisms (GCM) 10K type strain sequencing project: providing services to taxonomists for standard genome sequencing and annotation.</title>
        <authorList>
            <consortium name="The Broad Institute Genomics Platform"/>
            <consortium name="The Broad Institute Genome Sequencing Center for Infectious Disease"/>
            <person name="Wu L."/>
            <person name="Ma J."/>
        </authorList>
    </citation>
    <scope>NUCLEOTIDE SEQUENCE [LARGE SCALE GENOMIC DNA]</scope>
    <source>
        <strain evidence="3">CCUG 49339</strain>
    </source>
</reference>
<name>A0ABW4LJF2_9BACI</name>
<dbReference type="Proteomes" id="UP001597214">
    <property type="component" value="Unassembled WGS sequence"/>
</dbReference>
<organism evidence="2 3">
    <name type="scientific">Bacillus salitolerans</name>
    <dbReference type="NCBI Taxonomy" id="1437434"/>
    <lineage>
        <taxon>Bacteria</taxon>
        <taxon>Bacillati</taxon>
        <taxon>Bacillota</taxon>
        <taxon>Bacilli</taxon>
        <taxon>Bacillales</taxon>
        <taxon>Bacillaceae</taxon>
        <taxon>Bacillus</taxon>
    </lineage>
</organism>
<protein>
    <submittedName>
        <fullName evidence="2">MBL fold metallo-hydrolase</fullName>
    </submittedName>
</protein>
<dbReference type="InterPro" id="IPR050855">
    <property type="entry name" value="NDM-1-like"/>
</dbReference>